<dbReference type="OrthoDB" id="3360032at2759"/>
<dbReference type="PANTHER" id="PTHR28022">
    <property type="entry name" value="GPI MANNOSYLTRANSFERASE 2 SUBUNIT PGA1"/>
    <property type="match status" value="1"/>
</dbReference>
<feature type="signal peptide" evidence="2">
    <location>
        <begin position="1"/>
        <end position="29"/>
    </location>
</feature>
<proteinExistence type="predicted"/>
<name>A0A384J8H7_BOTFB</name>
<dbReference type="VEuPathDB" id="FungiDB:Bcin02g00890"/>
<accession>A0A384J8H7</accession>
<keyword evidence="1" id="KW-1133">Transmembrane helix</keyword>
<dbReference type="Pfam" id="PF10333">
    <property type="entry name" value="Pga1"/>
    <property type="match status" value="1"/>
</dbReference>
<dbReference type="Proteomes" id="UP000001798">
    <property type="component" value="Chromosome 2"/>
</dbReference>
<evidence type="ECO:0000313" key="3">
    <source>
        <dbReference type="EMBL" id="ATZ46717.1"/>
    </source>
</evidence>
<gene>
    <name evidence="3" type="ORF">BCIN_02g00890</name>
</gene>
<evidence type="ECO:0000313" key="4">
    <source>
        <dbReference type="Proteomes" id="UP000001798"/>
    </source>
</evidence>
<feature type="chain" id="PRO_5016715587" evidence="2">
    <location>
        <begin position="30"/>
        <end position="252"/>
    </location>
</feature>
<dbReference type="GO" id="GO:0000030">
    <property type="term" value="F:mannosyltransferase activity"/>
    <property type="evidence" value="ECO:0007669"/>
    <property type="project" value="TreeGrafter"/>
</dbReference>
<keyword evidence="2" id="KW-0732">Signal</keyword>
<reference evidence="3 4" key="2">
    <citation type="journal article" date="2012" name="Eukaryot. Cell">
        <title>Genome update of Botrytis cinerea strains B05.10 and T4.</title>
        <authorList>
            <person name="Staats M."/>
            <person name="van Kan J.A."/>
        </authorList>
    </citation>
    <scope>NUCLEOTIDE SEQUENCE [LARGE SCALE GENOMIC DNA]</scope>
    <source>
        <strain evidence="3 4">B05.10</strain>
    </source>
</reference>
<sequence>MQPTTLLHYQLPNLSTLLLLTTHLSSVHANTEKAIFLAPSALSIPLSHPTLSDLHLPSLTPDHHTLRKHIRAEFPTADAQKGVSSWYLLDGLKEGQRYEVRVCWAATDPTSFQLETYDLPTVFGTSELITSLAQYSETHQPLFNDLSDSTSQNQDSDARHKHKDATSSTLFLQIYAAADYYTMNQTLMENVPPVLIDIILDPYIFNLLPQSLVPTIAYIILLAIGSWYISRYVMAWICKIGTEELNHEKKDL</sequence>
<feature type="transmembrane region" description="Helical" evidence="1">
    <location>
        <begin position="211"/>
        <end position="229"/>
    </location>
</feature>
<dbReference type="KEGG" id="bfu:BCIN_02g00890"/>
<dbReference type="GeneID" id="36393902"/>
<dbReference type="RefSeq" id="XP_024546857.1">
    <property type="nucleotide sequence ID" value="XM_024691087.1"/>
</dbReference>
<dbReference type="EMBL" id="CP009806">
    <property type="protein sequence ID" value="ATZ46717.1"/>
    <property type="molecule type" value="Genomic_DNA"/>
</dbReference>
<dbReference type="GO" id="GO:0006506">
    <property type="term" value="P:GPI anchor biosynthetic process"/>
    <property type="evidence" value="ECO:0007669"/>
    <property type="project" value="TreeGrafter"/>
</dbReference>
<protein>
    <submittedName>
        <fullName evidence="3">Uncharacterized protein</fullName>
    </submittedName>
</protein>
<dbReference type="GO" id="GO:0005789">
    <property type="term" value="C:endoplasmic reticulum membrane"/>
    <property type="evidence" value="ECO:0007669"/>
    <property type="project" value="TreeGrafter"/>
</dbReference>
<keyword evidence="4" id="KW-1185">Reference proteome</keyword>
<evidence type="ECO:0000256" key="1">
    <source>
        <dbReference type="SAM" id="Phobius"/>
    </source>
</evidence>
<reference evidence="3 4" key="3">
    <citation type="journal article" date="2017" name="Mol. Plant Pathol.">
        <title>A gapless genome sequence of the fungus Botrytis cinerea.</title>
        <authorList>
            <person name="Van Kan J.A."/>
            <person name="Stassen J.H."/>
            <person name="Mosbach A."/>
            <person name="Van Der Lee T.A."/>
            <person name="Faino L."/>
            <person name="Farmer A.D."/>
            <person name="Papasotiriou D.G."/>
            <person name="Zhou S."/>
            <person name="Seidl M.F."/>
            <person name="Cottam E."/>
            <person name="Edel D."/>
            <person name="Hahn M."/>
            <person name="Schwartz D.C."/>
            <person name="Dietrich R.A."/>
            <person name="Widdison S."/>
            <person name="Scalliet G."/>
        </authorList>
    </citation>
    <scope>NUCLEOTIDE SEQUENCE [LARGE SCALE GENOMIC DNA]</scope>
    <source>
        <strain evidence="3 4">B05.10</strain>
    </source>
</reference>
<dbReference type="InterPro" id="IPR019433">
    <property type="entry name" value="GPI_ManTrfase_II_coact_Pga1"/>
</dbReference>
<keyword evidence="1" id="KW-0812">Transmembrane</keyword>
<keyword evidence="1" id="KW-0472">Membrane</keyword>
<evidence type="ECO:0000256" key="2">
    <source>
        <dbReference type="SAM" id="SignalP"/>
    </source>
</evidence>
<reference evidence="3 4" key="1">
    <citation type="journal article" date="2011" name="PLoS Genet.">
        <title>Genomic analysis of the necrotrophic fungal pathogens Sclerotinia sclerotiorum and Botrytis cinerea.</title>
        <authorList>
            <person name="Amselem J."/>
            <person name="Cuomo C.A."/>
            <person name="van Kan J.A."/>
            <person name="Viaud M."/>
            <person name="Benito E.P."/>
            <person name="Couloux A."/>
            <person name="Coutinho P.M."/>
            <person name="de Vries R.P."/>
            <person name="Dyer P.S."/>
            <person name="Fillinger S."/>
            <person name="Fournier E."/>
            <person name="Gout L."/>
            <person name="Hahn M."/>
            <person name="Kohn L."/>
            <person name="Lapalu N."/>
            <person name="Plummer K.M."/>
            <person name="Pradier J.M."/>
            <person name="Quevillon E."/>
            <person name="Sharon A."/>
            <person name="Simon A."/>
            <person name="ten Have A."/>
            <person name="Tudzynski B."/>
            <person name="Tudzynski P."/>
            <person name="Wincker P."/>
            <person name="Andrew M."/>
            <person name="Anthouard V."/>
            <person name="Beever R.E."/>
            <person name="Beffa R."/>
            <person name="Benoit I."/>
            <person name="Bouzid O."/>
            <person name="Brault B."/>
            <person name="Chen Z."/>
            <person name="Choquer M."/>
            <person name="Collemare J."/>
            <person name="Cotton P."/>
            <person name="Danchin E.G."/>
            <person name="Da Silva C."/>
            <person name="Gautier A."/>
            <person name="Giraud C."/>
            <person name="Giraud T."/>
            <person name="Gonzalez C."/>
            <person name="Grossetete S."/>
            <person name="Guldener U."/>
            <person name="Henrissat B."/>
            <person name="Howlett B.J."/>
            <person name="Kodira C."/>
            <person name="Kretschmer M."/>
            <person name="Lappartient A."/>
            <person name="Leroch M."/>
            <person name="Levis C."/>
            <person name="Mauceli E."/>
            <person name="Neuveglise C."/>
            <person name="Oeser B."/>
            <person name="Pearson M."/>
            <person name="Poulain J."/>
            <person name="Poussereau N."/>
            <person name="Quesneville H."/>
            <person name="Rascle C."/>
            <person name="Schumacher J."/>
            <person name="Segurens B."/>
            <person name="Sexton A."/>
            <person name="Silva E."/>
            <person name="Sirven C."/>
            <person name="Soanes D.M."/>
            <person name="Talbot N.J."/>
            <person name="Templeton M."/>
            <person name="Yandava C."/>
            <person name="Yarden O."/>
            <person name="Zeng Q."/>
            <person name="Rollins J.A."/>
            <person name="Lebrun M.H."/>
            <person name="Dickman M."/>
        </authorList>
    </citation>
    <scope>NUCLEOTIDE SEQUENCE [LARGE SCALE GENOMIC DNA]</scope>
    <source>
        <strain evidence="3 4">B05.10</strain>
    </source>
</reference>
<dbReference type="AlphaFoldDB" id="A0A384J8H7"/>
<organism evidence="3 4">
    <name type="scientific">Botryotinia fuckeliana (strain B05.10)</name>
    <name type="common">Noble rot fungus</name>
    <name type="synonym">Botrytis cinerea</name>
    <dbReference type="NCBI Taxonomy" id="332648"/>
    <lineage>
        <taxon>Eukaryota</taxon>
        <taxon>Fungi</taxon>
        <taxon>Dikarya</taxon>
        <taxon>Ascomycota</taxon>
        <taxon>Pezizomycotina</taxon>
        <taxon>Leotiomycetes</taxon>
        <taxon>Helotiales</taxon>
        <taxon>Sclerotiniaceae</taxon>
        <taxon>Botrytis</taxon>
    </lineage>
</organism>
<dbReference type="PANTHER" id="PTHR28022:SF1">
    <property type="entry name" value="GPI MANNOSYLTRANSFERASE 2 SUBUNIT PGA1"/>
    <property type="match status" value="1"/>
</dbReference>
<dbReference type="GO" id="GO:0031501">
    <property type="term" value="C:mannosyltransferase complex"/>
    <property type="evidence" value="ECO:0007669"/>
    <property type="project" value="TreeGrafter"/>
</dbReference>